<dbReference type="InterPro" id="IPR039420">
    <property type="entry name" value="WalR-like"/>
</dbReference>
<dbReference type="RefSeq" id="WP_068112111.1">
    <property type="nucleotide sequence ID" value="NZ_CP015079.1"/>
</dbReference>
<dbReference type="PROSITE" id="PS50110">
    <property type="entry name" value="RESPONSE_REGULATORY"/>
    <property type="match status" value="1"/>
</dbReference>
<dbReference type="SUPFAM" id="SSF46894">
    <property type="entry name" value="C-terminal effector domain of the bipartite response regulators"/>
    <property type="match status" value="1"/>
</dbReference>
<dbReference type="AlphaFoldDB" id="A0A1A9GQL9"/>
<evidence type="ECO:0000259" key="4">
    <source>
        <dbReference type="PROSITE" id="PS50043"/>
    </source>
</evidence>
<feature type="domain" description="Response regulatory" evidence="5">
    <location>
        <begin position="15"/>
        <end position="131"/>
    </location>
</feature>
<keyword evidence="1 3" id="KW-0597">Phosphoprotein</keyword>
<feature type="domain" description="HTH luxR-type" evidence="4">
    <location>
        <begin position="150"/>
        <end position="215"/>
    </location>
</feature>
<gene>
    <name evidence="6" type="primary">liaR_5</name>
    <name evidence="6" type="ORF">I601_3328</name>
</gene>
<dbReference type="Gene3D" id="3.40.50.2300">
    <property type="match status" value="1"/>
</dbReference>
<proteinExistence type="predicted"/>
<keyword evidence="2" id="KW-0238">DNA-binding</keyword>
<dbReference type="CDD" id="cd06170">
    <property type="entry name" value="LuxR_C_like"/>
    <property type="match status" value="1"/>
</dbReference>
<dbReference type="Pfam" id="PF00072">
    <property type="entry name" value="Response_reg"/>
    <property type="match status" value="1"/>
</dbReference>
<dbReference type="GO" id="GO:0006355">
    <property type="term" value="P:regulation of DNA-templated transcription"/>
    <property type="evidence" value="ECO:0007669"/>
    <property type="project" value="InterPro"/>
</dbReference>
<dbReference type="InterPro" id="IPR016032">
    <property type="entry name" value="Sig_transdc_resp-reg_C-effctor"/>
</dbReference>
<accession>A0A1A9GQL9</accession>
<sequence length="216" mass="22858">MSPSGQPPTGNGRIRVVLVDDHAVIRAGLAQLLASTQDIDVVAQAGDGETAVAVVAEVRPDVVLMDLQMPVVDGVAATRRIRAEVPGVDVLVLTSFSDSERILDALDAGAVGYLLKDADPDDVLAGIRAVARGESPIHPKAARALLGARSGPTRPQLTGREVEVLRLVRDGLANKQIARRLDISERTVKAHLTSAFARIGVVDRTQAALWAQRHAL</sequence>
<dbReference type="PATRIC" id="fig|1300347.3.peg.3336"/>
<feature type="modified residue" description="4-aspartylphosphate" evidence="3">
    <location>
        <position position="66"/>
    </location>
</feature>
<dbReference type="InterPro" id="IPR000792">
    <property type="entry name" value="Tscrpt_reg_LuxR_C"/>
</dbReference>
<organism evidence="6 7">
    <name type="scientific">Nocardioides dokdonensis FR1436</name>
    <dbReference type="NCBI Taxonomy" id="1300347"/>
    <lineage>
        <taxon>Bacteria</taxon>
        <taxon>Bacillati</taxon>
        <taxon>Actinomycetota</taxon>
        <taxon>Actinomycetes</taxon>
        <taxon>Propionibacteriales</taxon>
        <taxon>Nocardioidaceae</taxon>
        <taxon>Nocardioides</taxon>
    </lineage>
</organism>
<protein>
    <submittedName>
        <fullName evidence="6">Transcriptional regulatory protein LiaR</fullName>
    </submittedName>
</protein>
<dbReference type="SMART" id="SM00421">
    <property type="entry name" value="HTH_LUXR"/>
    <property type="match status" value="1"/>
</dbReference>
<dbReference type="GO" id="GO:0003677">
    <property type="term" value="F:DNA binding"/>
    <property type="evidence" value="ECO:0007669"/>
    <property type="project" value="UniProtKB-KW"/>
</dbReference>
<dbReference type="PROSITE" id="PS50043">
    <property type="entry name" value="HTH_LUXR_2"/>
    <property type="match status" value="1"/>
</dbReference>
<dbReference type="SMART" id="SM00448">
    <property type="entry name" value="REC"/>
    <property type="match status" value="1"/>
</dbReference>
<name>A0A1A9GQL9_9ACTN</name>
<evidence type="ECO:0000256" key="2">
    <source>
        <dbReference type="ARBA" id="ARBA00023125"/>
    </source>
</evidence>
<dbReference type="PANTHER" id="PTHR43214:SF43">
    <property type="entry name" value="TWO-COMPONENT RESPONSE REGULATOR"/>
    <property type="match status" value="1"/>
</dbReference>
<keyword evidence="7" id="KW-1185">Reference proteome</keyword>
<dbReference type="OrthoDB" id="9808843at2"/>
<dbReference type="Pfam" id="PF00196">
    <property type="entry name" value="GerE"/>
    <property type="match status" value="1"/>
</dbReference>
<dbReference type="InterPro" id="IPR001789">
    <property type="entry name" value="Sig_transdc_resp-reg_receiver"/>
</dbReference>
<dbReference type="CDD" id="cd17535">
    <property type="entry name" value="REC_NarL-like"/>
    <property type="match status" value="1"/>
</dbReference>
<dbReference type="GO" id="GO:0000160">
    <property type="term" value="P:phosphorelay signal transduction system"/>
    <property type="evidence" value="ECO:0007669"/>
    <property type="project" value="InterPro"/>
</dbReference>
<dbReference type="STRING" id="1300347.I601_3328"/>
<dbReference type="PANTHER" id="PTHR43214">
    <property type="entry name" value="TWO-COMPONENT RESPONSE REGULATOR"/>
    <property type="match status" value="1"/>
</dbReference>
<dbReference type="PRINTS" id="PR00038">
    <property type="entry name" value="HTHLUXR"/>
</dbReference>
<evidence type="ECO:0000259" key="5">
    <source>
        <dbReference type="PROSITE" id="PS50110"/>
    </source>
</evidence>
<evidence type="ECO:0000256" key="3">
    <source>
        <dbReference type="PROSITE-ProRule" id="PRU00169"/>
    </source>
</evidence>
<evidence type="ECO:0000256" key="1">
    <source>
        <dbReference type="ARBA" id="ARBA00022553"/>
    </source>
</evidence>
<dbReference type="Proteomes" id="UP000077868">
    <property type="component" value="Chromosome"/>
</dbReference>
<dbReference type="PROSITE" id="PS00622">
    <property type="entry name" value="HTH_LUXR_1"/>
    <property type="match status" value="1"/>
</dbReference>
<dbReference type="KEGG" id="ndk:I601_3328"/>
<dbReference type="InterPro" id="IPR011006">
    <property type="entry name" value="CheY-like_superfamily"/>
</dbReference>
<dbReference type="EMBL" id="CP015079">
    <property type="protein sequence ID" value="ANH39735.1"/>
    <property type="molecule type" value="Genomic_DNA"/>
</dbReference>
<dbReference type="InterPro" id="IPR058245">
    <property type="entry name" value="NreC/VraR/RcsB-like_REC"/>
</dbReference>
<evidence type="ECO:0000313" key="7">
    <source>
        <dbReference type="Proteomes" id="UP000077868"/>
    </source>
</evidence>
<reference evidence="6 7" key="1">
    <citation type="submission" date="2016-03" db="EMBL/GenBank/DDBJ databases">
        <title>Complete genome sequence of a soil Actinobacterium, Nocardioides dokdonensis FR1436.</title>
        <authorList>
            <person name="Kwon S.-K."/>
            <person name="Kim K."/>
            <person name="Kim J.F."/>
        </authorList>
    </citation>
    <scope>NUCLEOTIDE SEQUENCE [LARGE SCALE GENOMIC DNA]</scope>
    <source>
        <strain evidence="6 7">FR1436</strain>
    </source>
</reference>
<evidence type="ECO:0000313" key="6">
    <source>
        <dbReference type="EMBL" id="ANH39735.1"/>
    </source>
</evidence>
<dbReference type="SUPFAM" id="SSF52172">
    <property type="entry name" value="CheY-like"/>
    <property type="match status" value="1"/>
</dbReference>